<dbReference type="Proteomes" id="UP000640426">
    <property type="component" value="Unassembled WGS sequence"/>
</dbReference>
<dbReference type="Pfam" id="PF08534">
    <property type="entry name" value="Redoxin"/>
    <property type="match status" value="1"/>
</dbReference>
<comment type="similarity">
    <text evidence="2">Belongs to the thioredoxin family. DsbE subfamily.</text>
</comment>
<organism evidence="7 8">
    <name type="scientific">Sphingomonas mollis</name>
    <dbReference type="NCBI Taxonomy" id="2795726"/>
    <lineage>
        <taxon>Bacteria</taxon>
        <taxon>Pseudomonadati</taxon>
        <taxon>Pseudomonadota</taxon>
        <taxon>Alphaproteobacteria</taxon>
        <taxon>Sphingomonadales</taxon>
        <taxon>Sphingomonadaceae</taxon>
        <taxon>Sphingomonas</taxon>
    </lineage>
</organism>
<dbReference type="InterPro" id="IPR036249">
    <property type="entry name" value="Thioredoxin-like_sf"/>
</dbReference>
<evidence type="ECO:0000313" key="8">
    <source>
        <dbReference type="Proteomes" id="UP000640426"/>
    </source>
</evidence>
<dbReference type="InterPro" id="IPR050553">
    <property type="entry name" value="Thioredoxin_ResA/DsbE_sf"/>
</dbReference>
<dbReference type="InterPro" id="IPR013766">
    <property type="entry name" value="Thioredoxin_domain"/>
</dbReference>
<evidence type="ECO:0000256" key="4">
    <source>
        <dbReference type="ARBA" id="ARBA00023157"/>
    </source>
</evidence>
<evidence type="ECO:0000256" key="3">
    <source>
        <dbReference type="ARBA" id="ARBA00022748"/>
    </source>
</evidence>
<evidence type="ECO:0000256" key="1">
    <source>
        <dbReference type="ARBA" id="ARBA00004196"/>
    </source>
</evidence>
<dbReference type="PANTHER" id="PTHR42852">
    <property type="entry name" value="THIOL:DISULFIDE INTERCHANGE PROTEIN DSBE"/>
    <property type="match status" value="1"/>
</dbReference>
<dbReference type="Gene3D" id="3.40.30.10">
    <property type="entry name" value="Glutaredoxin"/>
    <property type="match status" value="1"/>
</dbReference>
<dbReference type="InterPro" id="IPR013740">
    <property type="entry name" value="Redoxin"/>
</dbReference>
<accession>A0ABS0XTV7</accession>
<evidence type="ECO:0000259" key="6">
    <source>
        <dbReference type="PROSITE" id="PS51352"/>
    </source>
</evidence>
<dbReference type="InterPro" id="IPR004799">
    <property type="entry name" value="Periplasmic_diS_OxRdtase_DsbE"/>
</dbReference>
<dbReference type="PANTHER" id="PTHR42852:SF6">
    <property type="entry name" value="THIOL:DISULFIDE INTERCHANGE PROTEIN DSBE"/>
    <property type="match status" value="1"/>
</dbReference>
<evidence type="ECO:0000256" key="2">
    <source>
        <dbReference type="ARBA" id="ARBA00007758"/>
    </source>
</evidence>
<dbReference type="PROSITE" id="PS00194">
    <property type="entry name" value="THIOREDOXIN_1"/>
    <property type="match status" value="1"/>
</dbReference>
<dbReference type="RefSeq" id="WP_199040321.1">
    <property type="nucleotide sequence ID" value="NZ_JAELXS010000009.1"/>
</dbReference>
<name>A0ABS0XTV7_9SPHN</name>
<sequence>MTRRVLWLPLVGFALLFAVVASGLMRPADRTVRSALIGKPLPAFSLPPLIPGKPGLSSAAMAGQGPRLLNVFASWCVPCVAEAPQLMRLKAAGVPIDAIAIRDTTPAIRRFLARVGDPYARIGDDRVSAVQLSLGSSGVPETFLIDGKGIVVRQYVGDIRPEQVDEILADFRKLR</sequence>
<dbReference type="EMBL" id="JAELXS010000009">
    <property type="protein sequence ID" value="MBJ6123183.1"/>
    <property type="molecule type" value="Genomic_DNA"/>
</dbReference>
<keyword evidence="4" id="KW-1015">Disulfide bond</keyword>
<comment type="caution">
    <text evidence="7">The sequence shown here is derived from an EMBL/GenBank/DDBJ whole genome shotgun (WGS) entry which is preliminary data.</text>
</comment>
<keyword evidence="8" id="KW-1185">Reference proteome</keyword>
<dbReference type="PROSITE" id="PS51352">
    <property type="entry name" value="THIOREDOXIN_2"/>
    <property type="match status" value="1"/>
</dbReference>
<reference evidence="8" key="1">
    <citation type="submission" date="2020-12" db="EMBL/GenBank/DDBJ databases">
        <title>Hymenobacter sp.</title>
        <authorList>
            <person name="Kim M.K."/>
        </authorList>
    </citation>
    <scope>NUCLEOTIDE SEQUENCE [LARGE SCALE GENOMIC DNA]</scope>
    <source>
        <strain evidence="8">BT553</strain>
    </source>
</reference>
<gene>
    <name evidence="7" type="ORF">JAO74_15420</name>
</gene>
<evidence type="ECO:0000256" key="5">
    <source>
        <dbReference type="ARBA" id="ARBA00023284"/>
    </source>
</evidence>
<dbReference type="SUPFAM" id="SSF52833">
    <property type="entry name" value="Thioredoxin-like"/>
    <property type="match status" value="1"/>
</dbReference>
<proteinExistence type="inferred from homology"/>
<protein>
    <submittedName>
        <fullName evidence="7">DsbE family thiol:disulfide interchange protein</fullName>
    </submittedName>
</protein>
<dbReference type="CDD" id="cd03010">
    <property type="entry name" value="TlpA_like_DsbE"/>
    <property type="match status" value="1"/>
</dbReference>
<feature type="domain" description="Thioredoxin" evidence="6">
    <location>
        <begin position="35"/>
        <end position="173"/>
    </location>
</feature>
<dbReference type="InterPro" id="IPR017937">
    <property type="entry name" value="Thioredoxin_CS"/>
</dbReference>
<evidence type="ECO:0000313" key="7">
    <source>
        <dbReference type="EMBL" id="MBJ6123183.1"/>
    </source>
</evidence>
<keyword evidence="3" id="KW-0201">Cytochrome c-type biogenesis</keyword>
<comment type="subcellular location">
    <subcellularLocation>
        <location evidence="1">Cell envelope</location>
    </subcellularLocation>
</comment>
<keyword evidence="5" id="KW-0676">Redox-active center</keyword>